<dbReference type="Pfam" id="PF08401">
    <property type="entry name" value="ArdcN"/>
    <property type="match status" value="1"/>
</dbReference>
<organism evidence="3 4">
    <name type="scientific">Amycolatopsis saalfeldensis</name>
    <dbReference type="NCBI Taxonomy" id="394193"/>
    <lineage>
        <taxon>Bacteria</taxon>
        <taxon>Bacillati</taxon>
        <taxon>Actinomycetota</taxon>
        <taxon>Actinomycetes</taxon>
        <taxon>Pseudonocardiales</taxon>
        <taxon>Pseudonocardiaceae</taxon>
        <taxon>Amycolatopsis</taxon>
    </lineage>
</organism>
<protein>
    <recommendedName>
        <fullName evidence="2">N-terminal domain-containing protein</fullName>
    </recommendedName>
</protein>
<evidence type="ECO:0000313" key="4">
    <source>
        <dbReference type="Proteomes" id="UP000198582"/>
    </source>
</evidence>
<evidence type="ECO:0000313" key="3">
    <source>
        <dbReference type="EMBL" id="SEP54055.1"/>
    </source>
</evidence>
<dbReference type="Proteomes" id="UP000198582">
    <property type="component" value="Unassembled WGS sequence"/>
</dbReference>
<dbReference type="STRING" id="394193.SAMN04489732_13612"/>
<name>A0A1H8YPB4_9PSEU</name>
<dbReference type="GO" id="GO:0003697">
    <property type="term" value="F:single-stranded DNA binding"/>
    <property type="evidence" value="ECO:0007669"/>
    <property type="project" value="InterPro"/>
</dbReference>
<dbReference type="AlphaFoldDB" id="A0A1H8YPB4"/>
<reference evidence="3 4" key="1">
    <citation type="submission" date="2016-10" db="EMBL/GenBank/DDBJ databases">
        <authorList>
            <person name="de Groot N.N."/>
        </authorList>
    </citation>
    <scope>NUCLEOTIDE SEQUENCE [LARGE SCALE GENOMIC DNA]</scope>
    <source>
        <strain evidence="3 4">DSM 44993</strain>
    </source>
</reference>
<gene>
    <name evidence="3" type="ORF">SAMN04489732_13612</name>
</gene>
<feature type="domain" description="N-terminal" evidence="2">
    <location>
        <begin position="236"/>
        <end position="318"/>
    </location>
</feature>
<evidence type="ECO:0000259" key="2">
    <source>
        <dbReference type="Pfam" id="PF08401"/>
    </source>
</evidence>
<dbReference type="OrthoDB" id="7605626at2"/>
<proteinExistence type="predicted"/>
<evidence type="ECO:0000256" key="1">
    <source>
        <dbReference type="SAM" id="MobiDB-lite"/>
    </source>
</evidence>
<keyword evidence="4" id="KW-1185">Reference proteome</keyword>
<sequence>MVNVVHVATSIAVELGKEWRAEPGYMADASDAYLQGPEDIRIRIGTDHHKKSGNNRLFLSEAVTGDLRRFVRSGLMISVSRDRTSRDVAAELRRRLLPNVMEALGKARVDKAESDARDAEHAAMRETMSVALDGRTHSHDQNNVHFGSYGDGVSGSVEVRKFGGDVKFEVKVPKALAPAMADTVAALSKSDVPAPVEPAARPDTSPEPAPREPESPDTAAKGQKGRRKRLTPEERQDRVDALTGKLEAGIAEMVDGERWTAFLRTAQGFGASWSFNNLMLITLQAAERGFTPSMVKTFEAWKRLGRHPKTGEKALYIFEPIKYRLSVEEALEEGPGGFDSDGKPRMTIRGVRPSPRFDISQTEGEQAPAGAGAQVLATDEEIAGAWEAVAAQIRATGYNVVGGPPGRVDSYTDPASREVWVCDTLDDTAAALAALHELAHILLNHVDDAKEYRLHRGQLEAQAQSVALLAAGAIGLDTASYDRIDVASWAHGNTDLFAEAAERVTSTAHQIIRAVQESNSDE</sequence>
<accession>A0A1H8YPB4</accession>
<feature type="region of interest" description="Disordered" evidence="1">
    <location>
        <begin position="191"/>
        <end position="238"/>
    </location>
</feature>
<dbReference type="InterPro" id="IPR013610">
    <property type="entry name" value="ArdC_N"/>
</dbReference>
<dbReference type="EMBL" id="FOEF01000036">
    <property type="protein sequence ID" value="SEP54055.1"/>
    <property type="molecule type" value="Genomic_DNA"/>
</dbReference>